<name>A0A964FE82_9CYAN</name>
<reference evidence="3" key="1">
    <citation type="journal article" date="2021" name="Antonie Van Leeuwenhoek">
        <title>Draft genome and description of Waterburya agarophytonicola gen. nov. sp. nov. (Pleurocapsales, Cyanobacteria): a seaweed symbiont.</title>
        <authorList>
            <person name="Bonthond G."/>
            <person name="Shalygin S."/>
            <person name="Bayer T."/>
            <person name="Weinberger F."/>
        </authorList>
    </citation>
    <scope>NUCLEOTIDE SEQUENCE</scope>
    <source>
        <strain evidence="3">KI4</strain>
    </source>
</reference>
<dbReference type="PANTHER" id="PTHR34985:SF1">
    <property type="entry name" value="SLR0554 PROTEIN"/>
    <property type="match status" value="1"/>
</dbReference>
<dbReference type="RefSeq" id="WP_229638855.1">
    <property type="nucleotide sequence ID" value="NZ_JADWDC010000004.1"/>
</dbReference>
<dbReference type="InterPro" id="IPR024385">
    <property type="entry name" value="DUF3854"/>
</dbReference>
<dbReference type="SUPFAM" id="SSF52540">
    <property type="entry name" value="P-loop containing nucleoside triphosphate hydrolases"/>
    <property type="match status" value="1"/>
</dbReference>
<accession>A0A964FE82</accession>
<sequence length="983" mass="111712">MVLERHQQEWLNSAVSQSLIDLNVVSLKDFEPYDRLLYALPDSDRRNDGRIRDKILKRYTHIEEGGWWCSGVDVLTGFESEWGQFKPDIPYRYQEKSGKGFDTSQYKEKFIKYEPPKNVPTEIFALKVPLDLWQAIANRYDVSLPENIVVTAQGRALGFWAWIVAHSKIPIIITEGAKKAGAILTAEYVAIALPGIFNGYRQPKDQWNRKSGNAYLIPQLQIFAQGGRELIFCFDRDTKPSTVKNVRTAISKTGTLLQLQGSAVSIITWDRPEKGVDDLIAARGIEYFNSRYKKRESLSNFKLSALLDISKYQPLIINQRYLSENLIPTETAQLIGLKSPKNTGKTEWLSRIVRRLIFKGKPVLIITHRIQLAKALCARFGVDHIEEVRNSETRGILGYGLCIDSLHPNSQANFNPEDWSEAVVILDEAEQVIWHLLDSSTCQDNRVEIIENFQRLLKTVITSGGQIYLSDADLSAIALDYVSNLIGFPVHTWVAQNVYRSKVSRKLIPYTGSDPRDLIAALVKEIERGNKVFIQTTGQKAKSKWGSINLEILLTEKFPHLRIIRIDRDSVSEPGHPAVGCMANLDCILNGYDIAIASPVIETGVSINLKQHFSSVWAIAQGVQTVDAVCQTVERVRDDVPRHIWIKTTAKGNRIGNGSTSVKALLKSQHKLTKANILLLQQASISDFDDLEINFSPESLLGWGKRACIVNAGKNSYRDSILTKLLSEGYELSSHQEEDIENANVIRQEVFQVCEQNYLKFRYKVSDASIVTEKQLEELKNKKAKTEAERLSQRKGILSKRYGIEVTPELVEKDDNGWYPQLQLHYYLTLGNQHLPERDRKSLARIKEQGQGSAFKPDINKRTLSTQIMALQVIGIEQFLDNEAEFCKTSLADFLDRAIKMRFDIKTILGVTINPEKDSAIAVAQRILKKLGLKLEFKCWRGDRSSKQRVYKGCEVYLDRRSKVFEYWLSRETKEVETELKVA</sequence>
<dbReference type="Pfam" id="PF12965">
    <property type="entry name" value="DUF3854"/>
    <property type="match status" value="1"/>
</dbReference>
<dbReference type="NCBIfam" id="NF042913">
    <property type="entry name" value="CyRepA1"/>
    <property type="match status" value="1"/>
</dbReference>
<dbReference type="AlphaFoldDB" id="A0A964FE82"/>
<gene>
    <name evidence="3" type="ORF">I4641_02520</name>
</gene>
<organism evidence="3 4">
    <name type="scientific">Waterburya agarophytonicola KI4</name>
    <dbReference type="NCBI Taxonomy" id="2874699"/>
    <lineage>
        <taxon>Bacteria</taxon>
        <taxon>Bacillati</taxon>
        <taxon>Cyanobacteriota</taxon>
        <taxon>Cyanophyceae</taxon>
        <taxon>Pleurocapsales</taxon>
        <taxon>Hyellaceae</taxon>
        <taxon>Waterburya</taxon>
        <taxon>Waterburya agarophytonicola</taxon>
    </lineage>
</organism>
<dbReference type="InterPro" id="IPR027417">
    <property type="entry name" value="P-loop_NTPase"/>
</dbReference>
<dbReference type="PANTHER" id="PTHR34985">
    <property type="entry name" value="SLR0554 PROTEIN"/>
    <property type="match status" value="1"/>
</dbReference>
<feature type="coiled-coil region" evidence="1">
    <location>
        <begin position="769"/>
        <end position="801"/>
    </location>
</feature>
<evidence type="ECO:0000313" key="4">
    <source>
        <dbReference type="Proteomes" id="UP000729733"/>
    </source>
</evidence>
<keyword evidence="1" id="KW-0175">Coiled coil</keyword>
<protein>
    <submittedName>
        <fullName evidence="3">DUF3854 domain-containing protein</fullName>
    </submittedName>
</protein>
<keyword evidence="4" id="KW-1185">Reference proteome</keyword>
<dbReference type="Proteomes" id="UP000729733">
    <property type="component" value="Unassembled WGS sequence"/>
</dbReference>
<dbReference type="CDD" id="cd01029">
    <property type="entry name" value="TOPRIM_primases"/>
    <property type="match status" value="1"/>
</dbReference>
<evidence type="ECO:0000256" key="1">
    <source>
        <dbReference type="SAM" id="Coils"/>
    </source>
</evidence>
<evidence type="ECO:0000313" key="3">
    <source>
        <dbReference type="EMBL" id="MCC0175856.1"/>
    </source>
</evidence>
<proteinExistence type="predicted"/>
<dbReference type="InterPro" id="IPR034154">
    <property type="entry name" value="TOPRIM_DnaG/twinkle"/>
</dbReference>
<dbReference type="InterPro" id="IPR049996">
    <property type="entry name" value="Slr7037-like"/>
</dbReference>
<evidence type="ECO:0000259" key="2">
    <source>
        <dbReference type="Pfam" id="PF12965"/>
    </source>
</evidence>
<dbReference type="EMBL" id="JADWDC010000004">
    <property type="protein sequence ID" value="MCC0175856.1"/>
    <property type="molecule type" value="Genomic_DNA"/>
</dbReference>
<feature type="domain" description="DUF3854" evidence="2">
    <location>
        <begin position="159"/>
        <end position="286"/>
    </location>
</feature>
<comment type="caution">
    <text evidence="3">The sequence shown here is derived from an EMBL/GenBank/DDBJ whole genome shotgun (WGS) entry which is preliminary data.</text>
</comment>